<evidence type="ECO:0000313" key="3">
    <source>
        <dbReference type="Proteomes" id="UP000245609"/>
    </source>
</evidence>
<sequence length="329" mass="37942">MSGKDQILLVTDQDIDAGVIIDCLINNDYNLNLEKLYTKKSENEYTENNTTDTVEWKVDTKYYSVILKILKSGPDLKEKMQLLEKTGALVYISSQLNNSFDDFVKISESIEEINPEVKLCVFLSHPKIDQKSKDLLHLSRKYLDFCIDNDWEFIDYESTIEENINMPETDYGKEKSLSRSSEDGFIQDFLIQNKAIIARISEAIVSNPWMPNGLQGNDNTSSDPIIFKESTKPVEKNTSVPGSDSKNNEWSDFQEYKNPIAEKSEEEDFLLLEDPEFPEDEEFKDIQEFEDLIKSLQSAKVRLKSLSRDERLSEAEKITNLLSEKFFKG</sequence>
<protein>
    <submittedName>
        <fullName evidence="2">Uncharacterized protein</fullName>
    </submittedName>
</protein>
<feature type="region of interest" description="Disordered" evidence="1">
    <location>
        <begin position="230"/>
        <end position="251"/>
    </location>
</feature>
<dbReference type="AlphaFoldDB" id="A0A2T9ZI38"/>
<feature type="compositionally biased region" description="Polar residues" evidence="1">
    <location>
        <begin position="236"/>
        <end position="251"/>
    </location>
</feature>
<dbReference type="EMBL" id="MBFS01000143">
    <property type="protein sequence ID" value="PVV04273.1"/>
    <property type="molecule type" value="Genomic_DNA"/>
</dbReference>
<gene>
    <name evidence="2" type="ORF">BB560_001230</name>
</gene>
<comment type="caution">
    <text evidence="2">The sequence shown here is derived from an EMBL/GenBank/DDBJ whole genome shotgun (WGS) entry which is preliminary data.</text>
</comment>
<name>A0A2T9ZI38_9FUNG</name>
<accession>A0A2T9ZI38</accession>
<proteinExistence type="predicted"/>
<evidence type="ECO:0000256" key="1">
    <source>
        <dbReference type="SAM" id="MobiDB-lite"/>
    </source>
</evidence>
<evidence type="ECO:0000313" key="2">
    <source>
        <dbReference type="EMBL" id="PVV04273.1"/>
    </source>
</evidence>
<dbReference type="OrthoDB" id="10635275at2759"/>
<organism evidence="2 3">
    <name type="scientific">Smittium megazygosporum</name>
    <dbReference type="NCBI Taxonomy" id="133381"/>
    <lineage>
        <taxon>Eukaryota</taxon>
        <taxon>Fungi</taxon>
        <taxon>Fungi incertae sedis</taxon>
        <taxon>Zoopagomycota</taxon>
        <taxon>Kickxellomycotina</taxon>
        <taxon>Harpellomycetes</taxon>
        <taxon>Harpellales</taxon>
        <taxon>Legeriomycetaceae</taxon>
        <taxon>Smittium</taxon>
    </lineage>
</organism>
<keyword evidence="3" id="KW-1185">Reference proteome</keyword>
<reference evidence="2 3" key="1">
    <citation type="journal article" date="2018" name="MBio">
        <title>Comparative Genomics Reveals the Core Gene Toolbox for the Fungus-Insect Symbiosis.</title>
        <authorList>
            <person name="Wang Y."/>
            <person name="Stata M."/>
            <person name="Wang W."/>
            <person name="Stajich J.E."/>
            <person name="White M.M."/>
            <person name="Moncalvo J.M."/>
        </authorList>
    </citation>
    <scope>NUCLEOTIDE SEQUENCE [LARGE SCALE GENOMIC DNA]</scope>
    <source>
        <strain evidence="2 3">SC-DP-2</strain>
    </source>
</reference>
<dbReference type="Proteomes" id="UP000245609">
    <property type="component" value="Unassembled WGS sequence"/>
</dbReference>